<dbReference type="Proteomes" id="UP000736787">
    <property type="component" value="Unassembled WGS sequence"/>
</dbReference>
<dbReference type="AlphaFoldDB" id="A0A8T1KRJ0"/>
<comment type="caution">
    <text evidence="1">The sequence shown here is derived from an EMBL/GenBank/DDBJ whole genome shotgun (WGS) entry which is preliminary data.</text>
</comment>
<protein>
    <submittedName>
        <fullName evidence="1">Uncharacterized protein</fullName>
    </submittedName>
</protein>
<organism evidence="1 2">
    <name type="scientific">Phytophthora cactorum</name>
    <dbReference type="NCBI Taxonomy" id="29920"/>
    <lineage>
        <taxon>Eukaryota</taxon>
        <taxon>Sar</taxon>
        <taxon>Stramenopiles</taxon>
        <taxon>Oomycota</taxon>
        <taxon>Peronosporomycetes</taxon>
        <taxon>Peronosporales</taxon>
        <taxon>Peronosporaceae</taxon>
        <taxon>Phytophthora</taxon>
    </lineage>
</organism>
<sequence length="53" mass="5851">MSNSAYILTTDGIWERLRCQTSEVSSLETGKELEDRNEAESGIPCQLSIICAT</sequence>
<accession>A0A8T1KRJ0</accession>
<evidence type="ECO:0000313" key="2">
    <source>
        <dbReference type="Proteomes" id="UP000736787"/>
    </source>
</evidence>
<evidence type="ECO:0000313" key="1">
    <source>
        <dbReference type="EMBL" id="KAG2943077.1"/>
    </source>
</evidence>
<gene>
    <name evidence="1" type="ORF">PC117_g9553</name>
</gene>
<reference evidence="1" key="1">
    <citation type="submission" date="2018-10" db="EMBL/GenBank/DDBJ databases">
        <title>Effector identification in a new, highly contiguous assembly of the strawberry crown rot pathogen Phytophthora cactorum.</title>
        <authorList>
            <person name="Armitage A.D."/>
            <person name="Nellist C.F."/>
            <person name="Bates H."/>
            <person name="Vickerstaff R.J."/>
            <person name="Harrison R.J."/>
        </authorList>
    </citation>
    <scope>NUCLEOTIDE SEQUENCE</scope>
    <source>
        <strain evidence="1">4040</strain>
    </source>
</reference>
<proteinExistence type="predicted"/>
<dbReference type="EMBL" id="RCMK01000220">
    <property type="protein sequence ID" value="KAG2943077.1"/>
    <property type="molecule type" value="Genomic_DNA"/>
</dbReference>
<name>A0A8T1KRJ0_9STRA</name>